<dbReference type="EMBL" id="OU503039">
    <property type="protein sequence ID" value="CAI9759188.1"/>
    <property type="molecule type" value="Genomic_DNA"/>
</dbReference>
<evidence type="ECO:0000313" key="3">
    <source>
        <dbReference type="Proteomes" id="UP000834106"/>
    </source>
</evidence>
<reference evidence="2" key="1">
    <citation type="submission" date="2023-05" db="EMBL/GenBank/DDBJ databases">
        <authorList>
            <person name="Huff M."/>
        </authorList>
    </citation>
    <scope>NUCLEOTIDE SEQUENCE</scope>
</reference>
<sequence>MPDNRMSRKDFDFQQSSNLPPRSENMVQKSSNESTHHNYGGCGARSIGHARQIVGSEYNIERSPLNPHSQGKVAERGNGYPSSKEKNSYDSNHGNPGRSRLRPATMRDKTISLINFSLISLSDFIR</sequence>
<feature type="compositionally biased region" description="Polar residues" evidence="1">
    <location>
        <begin position="13"/>
        <end position="33"/>
    </location>
</feature>
<gene>
    <name evidence="2" type="ORF">FPE_LOCUS6618</name>
</gene>
<organism evidence="2 3">
    <name type="scientific">Fraxinus pennsylvanica</name>
    <dbReference type="NCBI Taxonomy" id="56036"/>
    <lineage>
        <taxon>Eukaryota</taxon>
        <taxon>Viridiplantae</taxon>
        <taxon>Streptophyta</taxon>
        <taxon>Embryophyta</taxon>
        <taxon>Tracheophyta</taxon>
        <taxon>Spermatophyta</taxon>
        <taxon>Magnoliopsida</taxon>
        <taxon>eudicotyledons</taxon>
        <taxon>Gunneridae</taxon>
        <taxon>Pentapetalae</taxon>
        <taxon>asterids</taxon>
        <taxon>lamiids</taxon>
        <taxon>Lamiales</taxon>
        <taxon>Oleaceae</taxon>
        <taxon>Oleeae</taxon>
        <taxon>Fraxinus</taxon>
    </lineage>
</organism>
<keyword evidence="3" id="KW-1185">Reference proteome</keyword>
<name>A0AAD1YXE4_9LAMI</name>
<dbReference type="AlphaFoldDB" id="A0AAD1YXE4"/>
<proteinExistence type="predicted"/>
<evidence type="ECO:0000313" key="2">
    <source>
        <dbReference type="EMBL" id="CAI9759188.1"/>
    </source>
</evidence>
<evidence type="ECO:0000256" key="1">
    <source>
        <dbReference type="SAM" id="MobiDB-lite"/>
    </source>
</evidence>
<accession>A0AAD1YXE4</accession>
<protein>
    <submittedName>
        <fullName evidence="2">Uncharacterized protein</fullName>
    </submittedName>
</protein>
<feature type="region of interest" description="Disordered" evidence="1">
    <location>
        <begin position="1"/>
        <end position="104"/>
    </location>
</feature>
<dbReference type="Proteomes" id="UP000834106">
    <property type="component" value="Chromosome 4"/>
</dbReference>
<feature type="compositionally biased region" description="Basic and acidic residues" evidence="1">
    <location>
        <begin position="1"/>
        <end position="12"/>
    </location>
</feature>